<dbReference type="SUPFAM" id="SSF51316">
    <property type="entry name" value="Mss4-like"/>
    <property type="match status" value="1"/>
</dbReference>
<evidence type="ECO:0000256" key="2">
    <source>
        <dbReference type="ARBA" id="ARBA00023002"/>
    </source>
</evidence>
<reference evidence="5" key="1">
    <citation type="submission" date="2021-01" db="EMBL/GenBank/DDBJ databases">
        <authorList>
            <person name="Corre E."/>
            <person name="Pelletier E."/>
            <person name="Niang G."/>
            <person name="Scheremetjew M."/>
            <person name="Finn R."/>
            <person name="Kale V."/>
            <person name="Holt S."/>
            <person name="Cochrane G."/>
            <person name="Meng A."/>
            <person name="Brown T."/>
            <person name="Cohen L."/>
        </authorList>
    </citation>
    <scope>NUCLEOTIDE SEQUENCE</scope>
    <source>
        <strain evidence="5">Isolate 1302-5</strain>
    </source>
</reference>
<comment type="similarity">
    <text evidence="1">Belongs to the MsrB Met sulfoxide reductase family.</text>
</comment>
<dbReference type="GO" id="GO:0030091">
    <property type="term" value="P:protein repair"/>
    <property type="evidence" value="ECO:0007669"/>
    <property type="project" value="InterPro"/>
</dbReference>
<dbReference type="InterPro" id="IPR028427">
    <property type="entry name" value="Met_Sox_Rdtase_MsrB"/>
</dbReference>
<evidence type="ECO:0000259" key="4">
    <source>
        <dbReference type="PROSITE" id="PS51790"/>
    </source>
</evidence>
<evidence type="ECO:0000313" key="5">
    <source>
        <dbReference type="EMBL" id="CAE2272076.1"/>
    </source>
</evidence>
<dbReference type="GO" id="GO:0006979">
    <property type="term" value="P:response to oxidative stress"/>
    <property type="evidence" value="ECO:0007669"/>
    <property type="project" value="InterPro"/>
</dbReference>
<dbReference type="EMBL" id="HBKQ01047293">
    <property type="protein sequence ID" value="CAE2272076.1"/>
    <property type="molecule type" value="Transcribed_RNA"/>
</dbReference>
<dbReference type="GO" id="GO:0033743">
    <property type="term" value="F:peptide-methionine (R)-S-oxide reductase activity"/>
    <property type="evidence" value="ECO:0007669"/>
    <property type="project" value="InterPro"/>
</dbReference>
<dbReference type="PROSITE" id="PS51790">
    <property type="entry name" value="MSRB"/>
    <property type="match status" value="1"/>
</dbReference>
<dbReference type="PANTHER" id="PTHR10173:SF57">
    <property type="entry name" value="PEPTIDE-METHIONINE (R)-S-OXIDE REDUCTASE"/>
    <property type="match status" value="1"/>
</dbReference>
<evidence type="ECO:0000256" key="1">
    <source>
        <dbReference type="ARBA" id="ARBA00007174"/>
    </source>
</evidence>
<sequence>MYSGIALALGLGLIICTPKSIWSLVIADSSCSVGASSFSGAVGSRDRYTPINQYDRRRWLQQALTTASISTAVAFPTPSSASAPSKSRTEGYSIQRSEKEWASVLSRPQYNILRLGGTERQRSSILENEERDGKYVCAGCRTPLFESSAKFKSGTGWPSFASALPGSVEILQGEVRCKTCGGHLGDVFNDGWRFLNTPASKTGKRYCIDGAALVFKPDGEDMQEIAGDRPPQNKAIQYEPSMYKEPRKS</sequence>
<evidence type="ECO:0000256" key="3">
    <source>
        <dbReference type="SAM" id="MobiDB-lite"/>
    </source>
</evidence>
<name>A0A7S4JRP1_9STRA</name>
<dbReference type="Pfam" id="PF01641">
    <property type="entry name" value="SelR"/>
    <property type="match status" value="1"/>
</dbReference>
<accession>A0A7S4JRP1</accession>
<organism evidence="5">
    <name type="scientific">Odontella aurita</name>
    <dbReference type="NCBI Taxonomy" id="265563"/>
    <lineage>
        <taxon>Eukaryota</taxon>
        <taxon>Sar</taxon>
        <taxon>Stramenopiles</taxon>
        <taxon>Ochrophyta</taxon>
        <taxon>Bacillariophyta</taxon>
        <taxon>Mediophyceae</taxon>
        <taxon>Biddulphiophycidae</taxon>
        <taxon>Eupodiscales</taxon>
        <taxon>Odontellaceae</taxon>
        <taxon>Odontella</taxon>
    </lineage>
</organism>
<dbReference type="InterPro" id="IPR011057">
    <property type="entry name" value="Mss4-like_sf"/>
</dbReference>
<dbReference type="GO" id="GO:0005737">
    <property type="term" value="C:cytoplasm"/>
    <property type="evidence" value="ECO:0007669"/>
    <property type="project" value="TreeGrafter"/>
</dbReference>
<proteinExistence type="inferred from homology"/>
<keyword evidence="2" id="KW-0560">Oxidoreductase</keyword>
<dbReference type="InterPro" id="IPR002579">
    <property type="entry name" value="Met_Sox_Rdtase_MsrB_dom"/>
</dbReference>
<feature type="region of interest" description="Disordered" evidence="3">
    <location>
        <begin position="223"/>
        <end position="249"/>
    </location>
</feature>
<dbReference type="PANTHER" id="PTHR10173">
    <property type="entry name" value="METHIONINE SULFOXIDE REDUCTASE"/>
    <property type="match status" value="1"/>
</dbReference>
<dbReference type="Gene3D" id="2.170.150.20">
    <property type="entry name" value="Peptide methionine sulfoxide reductase"/>
    <property type="match status" value="1"/>
</dbReference>
<dbReference type="AlphaFoldDB" id="A0A7S4JRP1"/>
<gene>
    <name evidence="5" type="ORF">OAUR00152_LOCUS32629</name>
</gene>
<feature type="domain" description="MsrB" evidence="4">
    <location>
        <begin position="98"/>
        <end position="218"/>
    </location>
</feature>
<protein>
    <recommendedName>
        <fullName evidence="4">MsrB domain-containing protein</fullName>
    </recommendedName>
</protein>